<dbReference type="Proteomes" id="UP000887159">
    <property type="component" value="Unassembled WGS sequence"/>
</dbReference>
<dbReference type="PANTHER" id="PTHR46060:SF1">
    <property type="entry name" value="MARINER MOS1 TRANSPOSASE-LIKE PROTEIN"/>
    <property type="match status" value="1"/>
</dbReference>
<evidence type="ECO:0008006" key="4">
    <source>
        <dbReference type="Google" id="ProtNLM"/>
    </source>
</evidence>
<evidence type="ECO:0000256" key="1">
    <source>
        <dbReference type="SAM" id="MobiDB-lite"/>
    </source>
</evidence>
<reference evidence="2" key="1">
    <citation type="submission" date="2020-08" db="EMBL/GenBank/DDBJ databases">
        <title>Multicomponent nature underlies the extraordinary mechanical properties of spider dragline silk.</title>
        <authorList>
            <person name="Kono N."/>
            <person name="Nakamura H."/>
            <person name="Mori M."/>
            <person name="Yoshida Y."/>
            <person name="Ohtoshi R."/>
            <person name="Malay A.D."/>
            <person name="Moran D.A.P."/>
            <person name="Tomita M."/>
            <person name="Numata K."/>
            <person name="Arakawa K."/>
        </authorList>
    </citation>
    <scope>NUCLEOTIDE SEQUENCE</scope>
</reference>
<name>A0A8X7BDL6_TRICX</name>
<evidence type="ECO:0000313" key="3">
    <source>
        <dbReference type="Proteomes" id="UP000887159"/>
    </source>
</evidence>
<evidence type="ECO:0000313" key="2">
    <source>
        <dbReference type="EMBL" id="GFY27558.1"/>
    </source>
</evidence>
<dbReference type="InterPro" id="IPR036397">
    <property type="entry name" value="RNaseH_sf"/>
</dbReference>
<dbReference type="AlphaFoldDB" id="A0A8X7BDL6"/>
<dbReference type="Gene3D" id="3.30.420.10">
    <property type="entry name" value="Ribonuclease H-like superfamily/Ribonuclease H"/>
    <property type="match status" value="1"/>
</dbReference>
<accession>A0A8X7BDL6</accession>
<protein>
    <recommendedName>
        <fullName evidence="4">RNase H type-1 domain-containing protein</fullName>
    </recommendedName>
</protein>
<organism evidence="2 3">
    <name type="scientific">Trichonephila clavipes</name>
    <name type="common">Golden silk orbweaver</name>
    <name type="synonym">Nephila clavipes</name>
    <dbReference type="NCBI Taxonomy" id="2585209"/>
    <lineage>
        <taxon>Eukaryota</taxon>
        <taxon>Metazoa</taxon>
        <taxon>Ecdysozoa</taxon>
        <taxon>Arthropoda</taxon>
        <taxon>Chelicerata</taxon>
        <taxon>Arachnida</taxon>
        <taxon>Araneae</taxon>
        <taxon>Araneomorphae</taxon>
        <taxon>Entelegynae</taxon>
        <taxon>Araneoidea</taxon>
        <taxon>Nephilidae</taxon>
        <taxon>Trichonephila</taxon>
    </lineage>
</organism>
<comment type="caution">
    <text evidence="2">The sequence shown here is derived from an EMBL/GenBank/DDBJ whole genome shotgun (WGS) entry which is preliminary data.</text>
</comment>
<sequence length="176" mass="19976">MGHEGVKMDQQTSMAKNAQVDPQLLTPKHKDKRFATSFDFLIRYKEEICDMLRRIVTEDETWVSQITPESKQQSMEWRHTSSLVKSNPPVGVGPSHCGLWGNERADFLAKKGTGILQNFRRDLTLDSAKLEIKRIFRESFRLTASGVARDKPWSTLCKKSHGIASSPRVAVANLDF</sequence>
<dbReference type="EMBL" id="BMAU01021380">
    <property type="protein sequence ID" value="GFY27558.1"/>
    <property type="molecule type" value="Genomic_DNA"/>
</dbReference>
<keyword evidence="3" id="KW-1185">Reference proteome</keyword>
<dbReference type="PANTHER" id="PTHR46060">
    <property type="entry name" value="MARINER MOS1 TRANSPOSASE-LIKE PROTEIN"/>
    <property type="match status" value="1"/>
</dbReference>
<dbReference type="GO" id="GO:0003676">
    <property type="term" value="F:nucleic acid binding"/>
    <property type="evidence" value="ECO:0007669"/>
    <property type="project" value="InterPro"/>
</dbReference>
<feature type="region of interest" description="Disordered" evidence="1">
    <location>
        <begin position="1"/>
        <end position="20"/>
    </location>
</feature>
<proteinExistence type="predicted"/>
<dbReference type="InterPro" id="IPR052709">
    <property type="entry name" value="Transposase-MT_Hybrid"/>
</dbReference>
<gene>
    <name evidence="2" type="ORF">TNCV_910091</name>
</gene>